<dbReference type="AlphaFoldDB" id="A0A4R3XRJ2"/>
<evidence type="ECO:0000313" key="2">
    <source>
        <dbReference type="EMBL" id="TCV79180.1"/>
    </source>
</evidence>
<dbReference type="RefSeq" id="WP_124946881.1">
    <property type="nucleotide sequence ID" value="NZ_BHVT01000047.1"/>
</dbReference>
<sequence>MSSQNMNIRLKIKKAEKLLKNQQIMEARHLYEQLAIIDSQNPNYWMILAMIDKSLGQRVDQIIELQKVVALIPNHGVAWNELGIAQYFNADFQAAIGSFQKALPYAAEVEVLHLSMGSCYLELSNLTSALEETEKALRLNPVLSVAAHIQYCVTLEKLGRYQEMLVAAERALIHFPLDPDIQISKVRAFANLNDMEQALKECFTFLHSTADNTNLRPLLLKLCEEVPSPYAPDPVYEDIIHTVYSWQDISFQSITRFSGRYYVNFTQFMRQLEALFQEPDDSQKDFSSAATLVKQTRGFFADFLSKGVNVNGEIEKTLYPLRNRMLVALEGRVDQGESLPEDLAEFISSIACQCFQNEYVWYEQPDESARIEHIVRTLNESLTTNDEGWPLHVIYRLLMISLYRPLLQVLTPEATARIAGKKNWGVLTPLIQMQFVEPLRERQLRASISVLGSIEDKVSRLVQEQYEENPYPRWSSMARTGFNGFVNQLKTLFEGHVIPNYLESQ</sequence>
<evidence type="ECO:0000313" key="3">
    <source>
        <dbReference type="Proteomes" id="UP000295367"/>
    </source>
</evidence>
<dbReference type="PROSITE" id="PS50005">
    <property type="entry name" value="TPR"/>
    <property type="match status" value="1"/>
</dbReference>
<dbReference type="InterPro" id="IPR011990">
    <property type="entry name" value="TPR-like_helical_dom_sf"/>
</dbReference>
<organism evidence="2 3">
    <name type="scientific">Sulfurirhabdus autotrophica</name>
    <dbReference type="NCBI Taxonomy" id="1706046"/>
    <lineage>
        <taxon>Bacteria</taxon>
        <taxon>Pseudomonadati</taxon>
        <taxon>Pseudomonadota</taxon>
        <taxon>Betaproteobacteria</taxon>
        <taxon>Nitrosomonadales</taxon>
        <taxon>Sulfuricellaceae</taxon>
        <taxon>Sulfurirhabdus</taxon>
    </lineage>
</organism>
<keyword evidence="1" id="KW-0802">TPR repeat</keyword>
<comment type="caution">
    <text evidence="2">The sequence shown here is derived from an EMBL/GenBank/DDBJ whole genome shotgun (WGS) entry which is preliminary data.</text>
</comment>
<dbReference type="InterPro" id="IPR019734">
    <property type="entry name" value="TPR_rpt"/>
</dbReference>
<dbReference type="PANTHER" id="PTHR12558">
    <property type="entry name" value="CELL DIVISION CYCLE 16,23,27"/>
    <property type="match status" value="1"/>
</dbReference>
<dbReference type="SUPFAM" id="SSF48452">
    <property type="entry name" value="TPR-like"/>
    <property type="match status" value="2"/>
</dbReference>
<name>A0A4R3XRJ2_9PROT</name>
<dbReference type="PANTHER" id="PTHR12558:SF44">
    <property type="entry name" value="TETRATRICOPEPTIDE REPEAT-CONTAINING PROTEIN"/>
    <property type="match status" value="1"/>
</dbReference>
<evidence type="ECO:0000256" key="1">
    <source>
        <dbReference type="PROSITE-ProRule" id="PRU00339"/>
    </source>
</evidence>
<proteinExistence type="predicted"/>
<dbReference type="Proteomes" id="UP000295367">
    <property type="component" value="Unassembled WGS sequence"/>
</dbReference>
<dbReference type="GO" id="GO:0051301">
    <property type="term" value="P:cell division"/>
    <property type="evidence" value="ECO:0007669"/>
    <property type="project" value="TreeGrafter"/>
</dbReference>
<reference evidence="2 3" key="1">
    <citation type="submission" date="2019-03" db="EMBL/GenBank/DDBJ databases">
        <title>Genomic Encyclopedia of Type Strains, Phase IV (KMG-IV): sequencing the most valuable type-strain genomes for metagenomic binning, comparative biology and taxonomic classification.</title>
        <authorList>
            <person name="Goeker M."/>
        </authorList>
    </citation>
    <scope>NUCLEOTIDE SEQUENCE [LARGE SCALE GENOMIC DNA]</scope>
    <source>
        <strain evidence="2 3">DSM 100309</strain>
    </source>
</reference>
<dbReference type="SMART" id="SM00028">
    <property type="entry name" value="TPR"/>
    <property type="match status" value="4"/>
</dbReference>
<dbReference type="EMBL" id="SMCO01000034">
    <property type="protein sequence ID" value="TCV79180.1"/>
    <property type="molecule type" value="Genomic_DNA"/>
</dbReference>
<keyword evidence="3" id="KW-1185">Reference proteome</keyword>
<feature type="repeat" description="TPR" evidence="1">
    <location>
        <begin position="110"/>
        <end position="143"/>
    </location>
</feature>
<dbReference type="OrthoDB" id="5290951at2"/>
<protein>
    <submittedName>
        <fullName evidence="2">Tetratricopeptide (TPR) repeat protein</fullName>
    </submittedName>
</protein>
<gene>
    <name evidence="2" type="ORF">EDC63_1342</name>
</gene>
<accession>A0A4R3XRJ2</accession>
<dbReference type="Gene3D" id="1.25.40.10">
    <property type="entry name" value="Tetratricopeptide repeat domain"/>
    <property type="match status" value="1"/>
</dbReference>